<feature type="region of interest" description="Disordered" evidence="1">
    <location>
        <begin position="173"/>
        <end position="295"/>
    </location>
</feature>
<name>A0A7I8LN63_SPIIN</name>
<protein>
    <submittedName>
        <fullName evidence="2">Uncharacterized protein</fullName>
    </submittedName>
</protein>
<proteinExistence type="predicted"/>
<feature type="region of interest" description="Disordered" evidence="1">
    <location>
        <begin position="57"/>
        <end position="140"/>
    </location>
</feature>
<dbReference type="AlphaFoldDB" id="A0A7I8LN63"/>
<accession>A0A7I8LN63</accession>
<evidence type="ECO:0000313" key="2">
    <source>
        <dbReference type="EMBL" id="CAA7410708.1"/>
    </source>
</evidence>
<dbReference type="Proteomes" id="UP000663760">
    <property type="component" value="Chromosome 18"/>
</dbReference>
<feature type="compositionally biased region" description="Polar residues" evidence="1">
    <location>
        <begin position="120"/>
        <end position="140"/>
    </location>
</feature>
<sequence length="295" mass="31386">MRSLHGCYIKNLTVLPEFLVFHGCGNLMVSTRRLVPLQACCRNVLAERIKASSYGLSGETKKADRFPSPDVRKEDAATPANASARRGGQIVPNGASSSAKKSTQLSSTTGASMHSSSSAKANDQSILSMGGSSKTLSPDSAASQAHTLPAILRPCLIACGTGASGRISLIEGLRKRRKPSSDTDPSLAESESEEAARAPKDAEDKDGDSHPDDFPKGRRKARKRRRLVLRGRVLRNRQKPAAAGGSDGDDALRSSSSSSGDEARSFSTDEDEPEGRRPHPSRKHEMNSSSSVDSD</sequence>
<reference evidence="2" key="1">
    <citation type="submission" date="2020-02" db="EMBL/GenBank/DDBJ databases">
        <authorList>
            <person name="Scholz U."/>
            <person name="Mascher M."/>
            <person name="Fiebig A."/>
        </authorList>
    </citation>
    <scope>NUCLEOTIDE SEQUENCE</scope>
</reference>
<evidence type="ECO:0000313" key="3">
    <source>
        <dbReference type="Proteomes" id="UP000663760"/>
    </source>
</evidence>
<feature type="compositionally biased region" description="Basic and acidic residues" evidence="1">
    <location>
        <begin position="194"/>
        <end position="216"/>
    </location>
</feature>
<feature type="compositionally biased region" description="Basic and acidic residues" evidence="1">
    <location>
        <begin position="59"/>
        <end position="76"/>
    </location>
</feature>
<feature type="compositionally biased region" description="Low complexity" evidence="1">
    <location>
        <begin position="95"/>
        <end position="119"/>
    </location>
</feature>
<dbReference type="EMBL" id="LR746281">
    <property type="protein sequence ID" value="CAA7410708.1"/>
    <property type="molecule type" value="Genomic_DNA"/>
</dbReference>
<feature type="compositionally biased region" description="Basic residues" evidence="1">
    <location>
        <begin position="217"/>
        <end position="238"/>
    </location>
</feature>
<gene>
    <name evidence="2" type="ORF">SI8410_18021386</name>
</gene>
<organism evidence="2 3">
    <name type="scientific">Spirodela intermedia</name>
    <name type="common">Intermediate duckweed</name>
    <dbReference type="NCBI Taxonomy" id="51605"/>
    <lineage>
        <taxon>Eukaryota</taxon>
        <taxon>Viridiplantae</taxon>
        <taxon>Streptophyta</taxon>
        <taxon>Embryophyta</taxon>
        <taxon>Tracheophyta</taxon>
        <taxon>Spermatophyta</taxon>
        <taxon>Magnoliopsida</taxon>
        <taxon>Liliopsida</taxon>
        <taxon>Araceae</taxon>
        <taxon>Lemnoideae</taxon>
        <taxon>Spirodela</taxon>
    </lineage>
</organism>
<evidence type="ECO:0000256" key="1">
    <source>
        <dbReference type="SAM" id="MobiDB-lite"/>
    </source>
</evidence>
<keyword evidence="3" id="KW-1185">Reference proteome</keyword>